<dbReference type="OrthoDB" id="9816067at2"/>
<comment type="caution">
    <text evidence="10">The sequence shown here is derived from an EMBL/GenBank/DDBJ whole genome shotgun (WGS) entry which is preliminary data.</text>
</comment>
<sequence>MKRLLSVFLPLCLLTTGCWDYRELDNRAVVMGMGIDKAEDGRYRISFQIANPNRVAQQAGGQSGGGGPAGSPVTTYAVTGSNITEAIRKATENVPRQIFLAHQRLEVISEAVAREGIGPLLDVMERDPQGSIHIPVLVVRGGTTAEAVLSTLPPLEEIPATKIYDQLKTHEEMSGETYAVDVTEVLRALTQKGRQPVLPGVRLIGDPAVAENMETMEHALPLAKVKLDGMAMFNRDGKLVGWMNGAAARGLAFINNKIQNTVVHLDCKGRKKEVSVEIQRVKTSIRPRWNHGKWTFHIHLTGEGNVHEVNCPLNLEDPRILDRLETQLSREVSREVREAVRAAQGAGTDVLGLGEALHRERPDLWKRWEKDWHRRFPKVKVQVSSTFVLRRTGMRFNPHQKEQ</sequence>
<dbReference type="PANTHER" id="PTHR35789">
    <property type="entry name" value="SPORE GERMINATION PROTEIN B3"/>
    <property type="match status" value="1"/>
</dbReference>
<dbReference type="PANTHER" id="PTHR35789:SF1">
    <property type="entry name" value="SPORE GERMINATION PROTEIN B3"/>
    <property type="match status" value="1"/>
</dbReference>
<reference evidence="10 11" key="1">
    <citation type="submission" date="2018-04" db="EMBL/GenBank/DDBJ databases">
        <title>Genomic Encyclopedia of Archaeal and Bacterial Type Strains, Phase II (KMG-II): from individual species to whole genera.</title>
        <authorList>
            <person name="Goeker M."/>
        </authorList>
    </citation>
    <scope>NUCLEOTIDE SEQUENCE [LARGE SCALE GENOMIC DNA]</scope>
    <source>
        <strain evidence="10 11">DSM 45787</strain>
    </source>
</reference>
<dbReference type="GO" id="GO:0016020">
    <property type="term" value="C:membrane"/>
    <property type="evidence" value="ECO:0007669"/>
    <property type="project" value="UniProtKB-SubCell"/>
</dbReference>
<dbReference type="EMBL" id="QBKR01000012">
    <property type="protein sequence ID" value="PTX59343.1"/>
    <property type="molecule type" value="Genomic_DNA"/>
</dbReference>
<dbReference type="PROSITE" id="PS51257">
    <property type="entry name" value="PROKAR_LIPOPROTEIN"/>
    <property type="match status" value="1"/>
</dbReference>
<dbReference type="NCBIfam" id="TIGR02887">
    <property type="entry name" value="spore_ger_x_C"/>
    <property type="match status" value="1"/>
</dbReference>
<keyword evidence="3" id="KW-0309">Germination</keyword>
<dbReference type="Proteomes" id="UP000244240">
    <property type="component" value="Unassembled WGS sequence"/>
</dbReference>
<evidence type="ECO:0000259" key="9">
    <source>
        <dbReference type="Pfam" id="PF25198"/>
    </source>
</evidence>
<dbReference type="Gene3D" id="3.30.300.210">
    <property type="entry name" value="Nutrient germinant receptor protein C, domain 3"/>
    <property type="match status" value="1"/>
</dbReference>
<dbReference type="InterPro" id="IPR057336">
    <property type="entry name" value="GerAC_N"/>
</dbReference>
<evidence type="ECO:0000256" key="6">
    <source>
        <dbReference type="ARBA" id="ARBA00023139"/>
    </source>
</evidence>
<accession>A0A2T6BTF6</accession>
<dbReference type="InterPro" id="IPR038501">
    <property type="entry name" value="Spore_GerAC_C_sf"/>
</dbReference>
<dbReference type="Pfam" id="PF05504">
    <property type="entry name" value="Spore_GerAC"/>
    <property type="match status" value="1"/>
</dbReference>
<evidence type="ECO:0000256" key="4">
    <source>
        <dbReference type="ARBA" id="ARBA00022729"/>
    </source>
</evidence>
<evidence type="ECO:0000313" key="10">
    <source>
        <dbReference type="EMBL" id="PTX59343.1"/>
    </source>
</evidence>
<comment type="similarity">
    <text evidence="2">Belongs to the GerABKC lipoprotein family.</text>
</comment>
<comment type="subcellular location">
    <subcellularLocation>
        <location evidence="1">Membrane</location>
        <topology evidence="1">Lipid-anchor</topology>
    </subcellularLocation>
</comment>
<keyword evidence="5" id="KW-0472">Membrane</keyword>
<keyword evidence="6" id="KW-0564">Palmitate</keyword>
<gene>
    <name evidence="10" type="ORF">C8P63_11238</name>
</gene>
<evidence type="ECO:0000313" key="11">
    <source>
        <dbReference type="Proteomes" id="UP000244240"/>
    </source>
</evidence>
<evidence type="ECO:0000259" key="8">
    <source>
        <dbReference type="Pfam" id="PF05504"/>
    </source>
</evidence>
<evidence type="ECO:0000256" key="3">
    <source>
        <dbReference type="ARBA" id="ARBA00022544"/>
    </source>
</evidence>
<keyword evidence="11" id="KW-1185">Reference proteome</keyword>
<evidence type="ECO:0000256" key="7">
    <source>
        <dbReference type="ARBA" id="ARBA00023288"/>
    </source>
</evidence>
<dbReference type="GO" id="GO:0009847">
    <property type="term" value="P:spore germination"/>
    <property type="evidence" value="ECO:0007669"/>
    <property type="project" value="InterPro"/>
</dbReference>
<keyword evidence="4" id="KW-0732">Signal</keyword>
<protein>
    <submittedName>
        <fullName evidence="10">Spore germination protein KC</fullName>
    </submittedName>
</protein>
<dbReference type="RefSeq" id="WP_108023626.1">
    <property type="nucleotide sequence ID" value="NZ_QBKR01000012.1"/>
</dbReference>
<feature type="domain" description="Spore germination GerAC-like C-terminal" evidence="8">
    <location>
        <begin position="228"/>
        <end position="393"/>
    </location>
</feature>
<evidence type="ECO:0000256" key="5">
    <source>
        <dbReference type="ARBA" id="ARBA00023136"/>
    </source>
</evidence>
<dbReference type="Gene3D" id="6.20.190.10">
    <property type="entry name" value="Nutrient germinant receptor protein C, domain 1"/>
    <property type="match status" value="1"/>
</dbReference>
<dbReference type="Pfam" id="PF25198">
    <property type="entry name" value="Spore_GerAC_N"/>
    <property type="match status" value="1"/>
</dbReference>
<keyword evidence="7" id="KW-0449">Lipoprotein</keyword>
<dbReference type="InterPro" id="IPR008844">
    <property type="entry name" value="Spore_GerAC-like"/>
</dbReference>
<evidence type="ECO:0000256" key="2">
    <source>
        <dbReference type="ARBA" id="ARBA00007886"/>
    </source>
</evidence>
<dbReference type="AlphaFoldDB" id="A0A2T6BTF6"/>
<proteinExistence type="inferred from homology"/>
<dbReference type="InterPro" id="IPR046953">
    <property type="entry name" value="Spore_GerAC-like_C"/>
</dbReference>
<feature type="domain" description="Spore germination protein N-terminal" evidence="9">
    <location>
        <begin position="20"/>
        <end position="202"/>
    </location>
</feature>
<name>A0A2T6BTF6_9BACL</name>
<evidence type="ECO:0000256" key="1">
    <source>
        <dbReference type="ARBA" id="ARBA00004635"/>
    </source>
</evidence>
<organism evidence="10 11">
    <name type="scientific">Melghirimyces profundicolus</name>
    <dbReference type="NCBI Taxonomy" id="1242148"/>
    <lineage>
        <taxon>Bacteria</taxon>
        <taxon>Bacillati</taxon>
        <taxon>Bacillota</taxon>
        <taxon>Bacilli</taxon>
        <taxon>Bacillales</taxon>
        <taxon>Thermoactinomycetaceae</taxon>
        <taxon>Melghirimyces</taxon>
    </lineage>
</organism>